<organism evidence="1 2">
    <name type="scientific">Cupriavidus yeoncheonensis</name>
    <dbReference type="NCBI Taxonomy" id="1462994"/>
    <lineage>
        <taxon>Bacteria</taxon>
        <taxon>Pseudomonadati</taxon>
        <taxon>Pseudomonadota</taxon>
        <taxon>Betaproteobacteria</taxon>
        <taxon>Burkholderiales</taxon>
        <taxon>Burkholderiaceae</taxon>
        <taxon>Cupriavidus</taxon>
    </lineage>
</organism>
<protein>
    <recommendedName>
        <fullName evidence="3">BON domain-containing protein</fullName>
    </recommendedName>
</protein>
<evidence type="ECO:0000313" key="1">
    <source>
        <dbReference type="EMBL" id="CAG2136250.1"/>
    </source>
</evidence>
<evidence type="ECO:0008006" key="3">
    <source>
        <dbReference type="Google" id="ProtNLM"/>
    </source>
</evidence>
<proteinExistence type="predicted"/>
<sequence>MHVPATEEPRASGAFCFWRPAPAPFMARRSSVPGCVKALSVALSLLLPLELARAQAVANYGHDPFVQVSTRIADCPEPAGPRVSEAEWRREAHHRIEQGNHCWTEGRCRLANAFQYDNEIAESLQRRLQTLAATMPAWQDSTLWITVRGRWLTVQGCVRPGFAVAPFLTALREVADVEKVIDQTTSTPTRGVPYVRYAPGR</sequence>
<keyword evidence="2" id="KW-1185">Reference proteome</keyword>
<dbReference type="Proteomes" id="UP000672934">
    <property type="component" value="Unassembled WGS sequence"/>
</dbReference>
<name>A0A916N2T1_9BURK</name>
<reference evidence="1" key="1">
    <citation type="submission" date="2021-03" db="EMBL/GenBank/DDBJ databases">
        <authorList>
            <person name="Peeters C."/>
        </authorList>
    </citation>
    <scope>NUCLEOTIDE SEQUENCE</scope>
    <source>
        <strain evidence="1">LMG 31506</strain>
    </source>
</reference>
<dbReference type="AlphaFoldDB" id="A0A916N2T1"/>
<evidence type="ECO:0000313" key="2">
    <source>
        <dbReference type="Proteomes" id="UP000672934"/>
    </source>
</evidence>
<accession>A0A916N2T1</accession>
<comment type="caution">
    <text evidence="1">The sequence shown here is derived from an EMBL/GenBank/DDBJ whole genome shotgun (WGS) entry which is preliminary data.</text>
</comment>
<gene>
    <name evidence="1" type="ORF">LMG31506_01635</name>
</gene>
<dbReference type="EMBL" id="CAJPUY010000005">
    <property type="protein sequence ID" value="CAG2136250.1"/>
    <property type="molecule type" value="Genomic_DNA"/>
</dbReference>